<keyword evidence="1" id="KW-0732">Signal</keyword>
<dbReference type="EMBL" id="JAENRR010000002">
    <property type="protein sequence ID" value="MBK3516061.1"/>
    <property type="molecule type" value="Genomic_DNA"/>
</dbReference>
<evidence type="ECO:0000256" key="1">
    <source>
        <dbReference type="SAM" id="SignalP"/>
    </source>
</evidence>
<accession>A0ABS1HEM2</accession>
<evidence type="ECO:0000313" key="3">
    <source>
        <dbReference type="Proteomes" id="UP000605676"/>
    </source>
</evidence>
<feature type="signal peptide" evidence="1">
    <location>
        <begin position="1"/>
        <end position="20"/>
    </location>
</feature>
<proteinExistence type="predicted"/>
<gene>
    <name evidence="2" type="ORF">JIV24_01830</name>
</gene>
<evidence type="ECO:0000313" key="2">
    <source>
        <dbReference type="EMBL" id="MBK3516061.1"/>
    </source>
</evidence>
<feature type="chain" id="PRO_5046935801" evidence="1">
    <location>
        <begin position="21"/>
        <end position="404"/>
    </location>
</feature>
<reference evidence="2 3" key="1">
    <citation type="submission" date="2021-01" db="EMBL/GenBank/DDBJ databases">
        <title>Carboxyliciviraga sp.nov., isolated from coastal sediments.</title>
        <authorList>
            <person name="Lu D."/>
            <person name="Zhang T."/>
        </authorList>
    </citation>
    <scope>NUCLEOTIDE SEQUENCE [LARGE SCALE GENOMIC DNA]</scope>
    <source>
        <strain evidence="2 3">N1Y132</strain>
    </source>
</reference>
<organism evidence="2 3">
    <name type="scientific">Carboxylicivirga marina</name>
    <dbReference type="NCBI Taxonomy" id="2800988"/>
    <lineage>
        <taxon>Bacteria</taxon>
        <taxon>Pseudomonadati</taxon>
        <taxon>Bacteroidota</taxon>
        <taxon>Bacteroidia</taxon>
        <taxon>Marinilabiliales</taxon>
        <taxon>Marinilabiliaceae</taxon>
        <taxon>Carboxylicivirga</taxon>
    </lineage>
</organism>
<comment type="caution">
    <text evidence="2">The sequence shown here is derived from an EMBL/GenBank/DDBJ whole genome shotgun (WGS) entry which is preliminary data.</text>
</comment>
<keyword evidence="3" id="KW-1185">Reference proteome</keyword>
<dbReference type="RefSeq" id="WP_200463291.1">
    <property type="nucleotide sequence ID" value="NZ_JAENRR010000002.1"/>
</dbReference>
<name>A0ABS1HEM2_9BACT</name>
<dbReference type="Proteomes" id="UP000605676">
    <property type="component" value="Unassembled WGS sequence"/>
</dbReference>
<sequence>MNKYIVLIAVFLLAGLAVKAQDKVANLEGINYQAVAFDDENHEIVGADVVNKPLFEREIGIRFTITDGPSGTVTYYEEEHITTTDKYGMFGATIGLGTAVGGDYAKLLDIPWINGDQWLMVEISKNNDGSYKQVNYDKLMAVPFAFYTDDIADNSITTHKIVDEAILAEDINTGAVETSEILDETIQAQDIATGAVESSEILDETIVAGDIATGAVESAEILDGTILNEDIADATVDLTSKVTNILPVANGGTGSDGSNLVDGQILIGDAASGRFVPTKITPGDGILITETAGQITIASPPISASVDSDGTFTIPVGSNGDISAGQSWESPASLQIPPIEGKPFEMGDLFLASANVDLKGCLLSVYLQSVAGGGDAKLKVVLFNPTNNTVTLQTPVTFKFLLVK</sequence>
<protein>
    <submittedName>
        <fullName evidence="2">Uncharacterized protein</fullName>
    </submittedName>
</protein>